<reference evidence="2 3" key="1">
    <citation type="submission" date="2018-11" db="EMBL/GenBank/DDBJ databases">
        <authorList>
            <consortium name="Pathogen Informatics"/>
        </authorList>
    </citation>
    <scope>NUCLEOTIDE SEQUENCE [LARGE SCALE GENOMIC DNA]</scope>
</reference>
<dbReference type="Proteomes" id="UP000050761">
    <property type="component" value="Unassembled WGS sequence"/>
</dbReference>
<proteinExistence type="predicted"/>
<feature type="region of interest" description="Disordered" evidence="1">
    <location>
        <begin position="151"/>
        <end position="177"/>
    </location>
</feature>
<protein>
    <submittedName>
        <fullName evidence="2 4">Uncharacterized protein</fullName>
    </submittedName>
</protein>
<dbReference type="EMBL" id="UZAH01028023">
    <property type="protein sequence ID" value="VDO97032.1"/>
    <property type="molecule type" value="Genomic_DNA"/>
</dbReference>
<feature type="region of interest" description="Disordered" evidence="1">
    <location>
        <begin position="315"/>
        <end position="335"/>
    </location>
</feature>
<evidence type="ECO:0000313" key="4">
    <source>
        <dbReference type="WBParaSite" id="HPBE_0001367801-mRNA-1"/>
    </source>
</evidence>
<keyword evidence="3" id="KW-1185">Reference proteome</keyword>
<name>A0A183FYF8_HELPZ</name>
<accession>A0A183FYF8</accession>
<dbReference type="AlphaFoldDB" id="A0A183FYF8"/>
<evidence type="ECO:0000313" key="3">
    <source>
        <dbReference type="Proteomes" id="UP000050761"/>
    </source>
</evidence>
<dbReference type="OrthoDB" id="5905407at2759"/>
<accession>A0A3P8DLD2</accession>
<organism evidence="3 4">
    <name type="scientific">Heligmosomoides polygyrus</name>
    <name type="common">Parasitic roundworm</name>
    <dbReference type="NCBI Taxonomy" id="6339"/>
    <lineage>
        <taxon>Eukaryota</taxon>
        <taxon>Metazoa</taxon>
        <taxon>Ecdysozoa</taxon>
        <taxon>Nematoda</taxon>
        <taxon>Chromadorea</taxon>
        <taxon>Rhabditida</taxon>
        <taxon>Rhabditina</taxon>
        <taxon>Rhabditomorpha</taxon>
        <taxon>Strongyloidea</taxon>
        <taxon>Heligmosomidae</taxon>
        <taxon>Heligmosomoides</taxon>
    </lineage>
</organism>
<evidence type="ECO:0000256" key="1">
    <source>
        <dbReference type="SAM" id="MobiDB-lite"/>
    </source>
</evidence>
<gene>
    <name evidence="2" type="ORF">HPBE_LOCUS13679</name>
</gene>
<reference evidence="4" key="2">
    <citation type="submission" date="2019-09" db="UniProtKB">
        <authorList>
            <consortium name="WormBaseParasite"/>
        </authorList>
    </citation>
    <scope>IDENTIFICATION</scope>
</reference>
<evidence type="ECO:0000313" key="2">
    <source>
        <dbReference type="EMBL" id="VDO97032.1"/>
    </source>
</evidence>
<sequence length="395" mass="45014">MLPREYNSGLTVAQEMVAIPVLPRDATGNCSILRAELNTALECRRQALETGRPTNSPCHIVWLMELNVSQRRPREPTRTRNVSLFYEKTAEVPSQGVIIVAGDLDTLALQKTGTAVMVVSALVHVTLMAGRTERSVKDQVVANERKGNSCDFAHSVANGHDRRQPNAPKHERRKVDKQTWTWTDEIKKSPKKEEAKKAAKKAIAVARATHYDDVSGKLESYDGERFLYRLAKVCHRQIEDVEKFFGINDENRHLLMDRKMVLNRCRTYFEDVSAVEFVHPSIPSFPTVYGPVQKITIEEVEAALKKMKPGKAPMIWRPTYGSRNSGTQRSGWRRSSTRLLRRRKCPIFGREADDSDLERKGRPADCTNYTTIRLLSHNMKIFERIRDIAQLSTNQ</sequence>
<dbReference type="WBParaSite" id="HPBE_0001367801-mRNA-1">
    <property type="protein sequence ID" value="HPBE_0001367801-mRNA-1"/>
    <property type="gene ID" value="HPBE_0001367801"/>
</dbReference>